<evidence type="ECO:0000256" key="3">
    <source>
        <dbReference type="ARBA" id="ARBA00022989"/>
    </source>
</evidence>
<proteinExistence type="predicted"/>
<feature type="compositionally biased region" description="Polar residues" evidence="5">
    <location>
        <begin position="70"/>
        <end position="80"/>
    </location>
</feature>
<comment type="caution">
    <text evidence="7">The sequence shown here is derived from an EMBL/GenBank/DDBJ whole genome shotgun (WGS) entry which is preliminary data.</text>
</comment>
<dbReference type="GO" id="GO:0071218">
    <property type="term" value="P:cellular response to misfolded protein"/>
    <property type="evidence" value="ECO:0007669"/>
    <property type="project" value="TreeGrafter"/>
</dbReference>
<accession>A0A1R1XC35</accession>
<dbReference type="PANTHER" id="PTHR43908:SF3">
    <property type="entry name" value="AT29763P-RELATED"/>
    <property type="match status" value="1"/>
</dbReference>
<evidence type="ECO:0000313" key="7">
    <source>
        <dbReference type="EMBL" id="OMJ12191.1"/>
    </source>
</evidence>
<dbReference type="InterPro" id="IPR001623">
    <property type="entry name" value="DnaJ_domain"/>
</dbReference>
<dbReference type="SUPFAM" id="SSF46565">
    <property type="entry name" value="Chaperone J-domain"/>
    <property type="match status" value="2"/>
</dbReference>
<dbReference type="AlphaFoldDB" id="A0A1R1XC35"/>
<comment type="subcellular location">
    <subcellularLocation>
        <location evidence="1">Membrane</location>
        <topology evidence="1">Single-pass membrane protein</topology>
    </subcellularLocation>
</comment>
<evidence type="ECO:0000256" key="4">
    <source>
        <dbReference type="ARBA" id="ARBA00023136"/>
    </source>
</evidence>
<dbReference type="CDD" id="cd06257">
    <property type="entry name" value="DnaJ"/>
    <property type="match status" value="1"/>
</dbReference>
<organism evidence="7 8">
    <name type="scientific">Smittium culicis</name>
    <dbReference type="NCBI Taxonomy" id="133412"/>
    <lineage>
        <taxon>Eukaryota</taxon>
        <taxon>Fungi</taxon>
        <taxon>Fungi incertae sedis</taxon>
        <taxon>Zoopagomycota</taxon>
        <taxon>Kickxellomycotina</taxon>
        <taxon>Harpellomycetes</taxon>
        <taxon>Harpellales</taxon>
        <taxon>Legeriomycetaceae</taxon>
        <taxon>Smittium</taxon>
    </lineage>
</organism>
<evidence type="ECO:0000313" key="8">
    <source>
        <dbReference type="Proteomes" id="UP000187429"/>
    </source>
</evidence>
<gene>
    <name evidence="7" type="ORF">AYI69_g9517</name>
</gene>
<dbReference type="Proteomes" id="UP000187429">
    <property type="component" value="Unassembled WGS sequence"/>
</dbReference>
<dbReference type="InterPro" id="IPR015399">
    <property type="entry name" value="DUF1977_DnaJ-like"/>
</dbReference>
<keyword evidence="4" id="KW-0472">Membrane</keyword>
<feature type="compositionally biased region" description="Low complexity" evidence="5">
    <location>
        <begin position="56"/>
        <end position="69"/>
    </location>
</feature>
<feature type="domain" description="DUF1977" evidence="6">
    <location>
        <begin position="264"/>
        <end position="374"/>
    </location>
</feature>
<keyword evidence="2" id="KW-0812">Transmembrane</keyword>
<name>A0A1R1XC35_9FUNG</name>
<dbReference type="OrthoDB" id="1507364at2759"/>
<feature type="region of interest" description="Disordered" evidence="5">
    <location>
        <begin position="54"/>
        <end position="101"/>
    </location>
</feature>
<dbReference type="GO" id="GO:0030544">
    <property type="term" value="F:Hsp70 protein binding"/>
    <property type="evidence" value="ECO:0007669"/>
    <property type="project" value="TreeGrafter"/>
</dbReference>
<evidence type="ECO:0000256" key="5">
    <source>
        <dbReference type="SAM" id="MobiDB-lite"/>
    </source>
</evidence>
<feature type="compositionally biased region" description="Low complexity" evidence="5">
    <location>
        <begin position="81"/>
        <end position="97"/>
    </location>
</feature>
<keyword evidence="8" id="KW-1185">Reference proteome</keyword>
<dbReference type="PANTHER" id="PTHR43908">
    <property type="entry name" value="AT29763P-RELATED"/>
    <property type="match status" value="1"/>
</dbReference>
<evidence type="ECO:0000259" key="6">
    <source>
        <dbReference type="Pfam" id="PF09320"/>
    </source>
</evidence>
<dbReference type="InterPro" id="IPR051100">
    <property type="entry name" value="DnaJ_subfamily_B/C"/>
</dbReference>
<reference evidence="8" key="1">
    <citation type="submission" date="2017-01" db="EMBL/GenBank/DDBJ databases">
        <authorList>
            <person name="Wang Y."/>
            <person name="White M."/>
            <person name="Kvist S."/>
            <person name="Moncalvo J.-M."/>
        </authorList>
    </citation>
    <scope>NUCLEOTIDE SEQUENCE [LARGE SCALE GENOMIC DNA]</scope>
    <source>
        <strain evidence="8">ID-206-W2</strain>
    </source>
</reference>
<dbReference type="Pfam" id="PF09320">
    <property type="entry name" value="DUF1977"/>
    <property type="match status" value="1"/>
</dbReference>
<sequence>MVVNLDQAEKCLELAKKRYQEGDLEAAIKFTNKSIRLHKLTQAETLLEKLSKELKTQNPSKNNPSPFSSQTTSTDYKQPISTTNNNNNTNSNSNTSSAQYTPEQKAAVKKILSLKNDLYAVLGLDKAADQSDIKKAYRKAFTTLSDTDKKSTYDMYGSEASERATSSHSQNSHFYSNNSRNFAHFESEINPEDLFNMFFGEQAGYSFGPRMRTRTYNSYSTGNRFRQHQHHHANAAQADQGGLMRQLYPILVFFAIMLFSNFLSSFMTESEANFSFKHTPKYNLKKYTGSHNVPYYVNQRDFVNSDISRSRAKLARFEKQVVSSYVSNLRDQCEYQMQQKRERINQAQGFLGLFPDTDALNRARNIKLNYCDLLNSFT</sequence>
<evidence type="ECO:0000256" key="1">
    <source>
        <dbReference type="ARBA" id="ARBA00004167"/>
    </source>
</evidence>
<keyword evidence="3" id="KW-1133">Transmembrane helix</keyword>
<dbReference type="GO" id="GO:0005789">
    <property type="term" value="C:endoplasmic reticulum membrane"/>
    <property type="evidence" value="ECO:0007669"/>
    <property type="project" value="TreeGrafter"/>
</dbReference>
<evidence type="ECO:0000256" key="2">
    <source>
        <dbReference type="ARBA" id="ARBA00022692"/>
    </source>
</evidence>
<dbReference type="InterPro" id="IPR036869">
    <property type="entry name" value="J_dom_sf"/>
</dbReference>
<dbReference type="EMBL" id="LSSM01005681">
    <property type="protein sequence ID" value="OMJ12191.1"/>
    <property type="molecule type" value="Genomic_DNA"/>
</dbReference>
<dbReference type="Gene3D" id="1.10.287.110">
    <property type="entry name" value="DnaJ domain"/>
    <property type="match status" value="2"/>
</dbReference>
<protein>
    <submittedName>
        <fullName evidence="7">Putative J domain-containing protein</fullName>
    </submittedName>
</protein>